<evidence type="ECO:0000313" key="1">
    <source>
        <dbReference type="EMBL" id="KAI4470711.1"/>
    </source>
</evidence>
<dbReference type="EMBL" id="CM043015">
    <property type="protein sequence ID" value="KAI4470711.1"/>
    <property type="molecule type" value="Genomic_DNA"/>
</dbReference>
<accession>A0ACB9TV99</accession>
<reference evidence="1" key="1">
    <citation type="submission" date="2022-04" db="EMBL/GenBank/DDBJ databases">
        <title>Chromosome-scale genome assembly of Holotrichia oblita Faldermann.</title>
        <authorList>
            <person name="Rongchong L."/>
        </authorList>
    </citation>
    <scope>NUCLEOTIDE SEQUENCE</scope>
    <source>
        <strain evidence="1">81SQS9</strain>
    </source>
</reference>
<dbReference type="Proteomes" id="UP001056778">
    <property type="component" value="Chromosome 1"/>
</dbReference>
<protein>
    <submittedName>
        <fullName evidence="1">Uncharacterized protein</fullName>
    </submittedName>
</protein>
<sequence>MFFRRRISSTITCIRSYSLDLANENKSFEDKFTAVEKERILTTLNSSNPDTLSKFNITQGRLKNLINWKNKKGPFTTLSDVLEVDGLGINILDKLCQSILSNEEIDSSKQKNLVVNKSKKNILLPNLNKKETDNLTSAVGLHIESTGISWAKLQTKNNELVSWSYSNFSTLPKKVLPVDTFSLAMRIVHSIPPADVYILESKQSTGPNRNQSKVTPYTHQLELTSMLIALLNTHHECNLNNNATPADLYPNRVYYLRNRLPARLFGALVGTERVSIENTILSIISGATNTSLPCSRLTIDPVLIDNYYKCLKGYKDLLGQALLLVITFMELCVYNNPESLKLIRK</sequence>
<comment type="caution">
    <text evidence="1">The sequence shown here is derived from an EMBL/GenBank/DDBJ whole genome shotgun (WGS) entry which is preliminary data.</text>
</comment>
<name>A0ACB9TV99_HOLOL</name>
<organism evidence="1 2">
    <name type="scientific">Holotrichia oblita</name>
    <name type="common">Chafer beetle</name>
    <dbReference type="NCBI Taxonomy" id="644536"/>
    <lineage>
        <taxon>Eukaryota</taxon>
        <taxon>Metazoa</taxon>
        <taxon>Ecdysozoa</taxon>
        <taxon>Arthropoda</taxon>
        <taxon>Hexapoda</taxon>
        <taxon>Insecta</taxon>
        <taxon>Pterygota</taxon>
        <taxon>Neoptera</taxon>
        <taxon>Endopterygota</taxon>
        <taxon>Coleoptera</taxon>
        <taxon>Polyphaga</taxon>
        <taxon>Scarabaeiformia</taxon>
        <taxon>Scarabaeidae</taxon>
        <taxon>Melolonthinae</taxon>
        <taxon>Holotrichia</taxon>
    </lineage>
</organism>
<keyword evidence="2" id="KW-1185">Reference proteome</keyword>
<proteinExistence type="predicted"/>
<evidence type="ECO:0000313" key="2">
    <source>
        <dbReference type="Proteomes" id="UP001056778"/>
    </source>
</evidence>
<gene>
    <name evidence="1" type="ORF">MML48_1g18979</name>
</gene>